<sequence length="110" mass="12380">MTSPSQRSESGHFSMWMTSRTRTRRPPSRKASRMPLPSPRQSSTRWTPTSTRTSSRSGLATTRSTQTWSRRCSRTSSARTRTTRAPRCSGRSRCTTTTTTRLTGKTFATS</sequence>
<dbReference type="VEuPathDB" id="FungiDB:MPH_01709"/>
<protein>
    <submittedName>
        <fullName evidence="2">Uncharacterized protein</fullName>
    </submittedName>
</protein>
<dbReference type="EMBL" id="AHHD01000071">
    <property type="protein sequence ID" value="EKG20984.1"/>
    <property type="molecule type" value="Genomic_DNA"/>
</dbReference>
<feature type="compositionally biased region" description="Low complexity" evidence="1">
    <location>
        <begin position="39"/>
        <end position="96"/>
    </location>
</feature>
<feature type="region of interest" description="Disordered" evidence="1">
    <location>
        <begin position="1"/>
        <end position="96"/>
    </location>
</feature>
<dbReference type="InParanoid" id="K2SEX9"/>
<dbReference type="AlphaFoldDB" id="K2SEX9"/>
<proteinExistence type="predicted"/>
<evidence type="ECO:0000256" key="1">
    <source>
        <dbReference type="SAM" id="MobiDB-lite"/>
    </source>
</evidence>
<comment type="caution">
    <text evidence="2">The sequence shown here is derived from an EMBL/GenBank/DDBJ whole genome shotgun (WGS) entry which is preliminary data.</text>
</comment>
<accession>K2SEX9</accession>
<reference evidence="2 3" key="1">
    <citation type="journal article" date="2012" name="BMC Genomics">
        <title>Tools to kill: Genome of one of the most destructive plant pathogenic fungi Macrophomina phaseolina.</title>
        <authorList>
            <person name="Islam M.S."/>
            <person name="Haque M.S."/>
            <person name="Islam M.M."/>
            <person name="Emdad E.M."/>
            <person name="Halim A."/>
            <person name="Hossen Q.M.M."/>
            <person name="Hossain M.Z."/>
            <person name="Ahmed B."/>
            <person name="Rahim S."/>
            <person name="Rahman M.S."/>
            <person name="Alam M.M."/>
            <person name="Hou S."/>
            <person name="Wan X."/>
            <person name="Saito J.A."/>
            <person name="Alam M."/>
        </authorList>
    </citation>
    <scope>NUCLEOTIDE SEQUENCE [LARGE SCALE GENOMIC DNA]</scope>
    <source>
        <strain evidence="2 3">MS6</strain>
    </source>
</reference>
<evidence type="ECO:0000313" key="3">
    <source>
        <dbReference type="Proteomes" id="UP000007129"/>
    </source>
</evidence>
<feature type="compositionally biased region" description="Basic residues" evidence="1">
    <location>
        <begin position="21"/>
        <end position="32"/>
    </location>
</feature>
<evidence type="ECO:0000313" key="2">
    <source>
        <dbReference type="EMBL" id="EKG20984.1"/>
    </source>
</evidence>
<organism evidence="2 3">
    <name type="scientific">Macrophomina phaseolina (strain MS6)</name>
    <name type="common">Charcoal rot fungus</name>
    <dbReference type="NCBI Taxonomy" id="1126212"/>
    <lineage>
        <taxon>Eukaryota</taxon>
        <taxon>Fungi</taxon>
        <taxon>Dikarya</taxon>
        <taxon>Ascomycota</taxon>
        <taxon>Pezizomycotina</taxon>
        <taxon>Dothideomycetes</taxon>
        <taxon>Dothideomycetes incertae sedis</taxon>
        <taxon>Botryosphaeriales</taxon>
        <taxon>Botryosphaeriaceae</taxon>
        <taxon>Macrophomina</taxon>
    </lineage>
</organism>
<name>K2SEX9_MACPH</name>
<gene>
    <name evidence="2" type="ORF">MPH_01709</name>
</gene>
<dbReference type="Proteomes" id="UP000007129">
    <property type="component" value="Unassembled WGS sequence"/>
</dbReference>
<dbReference type="HOGENOM" id="CLU_2171545_0_0_1"/>